<evidence type="ECO:0000313" key="12">
    <source>
        <dbReference type="EMBL" id="CAF4036790.1"/>
    </source>
</evidence>
<comment type="caution">
    <text evidence="12">The sequence shown here is derived from an EMBL/GenBank/DDBJ whole genome shotgun (WGS) entry which is preliminary data.</text>
</comment>
<dbReference type="EMBL" id="CAJOBG010002933">
    <property type="protein sequence ID" value="CAF4036790.1"/>
    <property type="molecule type" value="Genomic_DNA"/>
</dbReference>
<dbReference type="InterPro" id="IPR050927">
    <property type="entry name" value="TRPM"/>
</dbReference>
<feature type="non-terminal residue" evidence="12">
    <location>
        <position position="1"/>
    </location>
</feature>
<feature type="compositionally biased region" description="Polar residues" evidence="8">
    <location>
        <begin position="216"/>
        <end position="237"/>
    </location>
</feature>
<accession>A0A819R0D1</accession>
<evidence type="ECO:0000256" key="2">
    <source>
        <dbReference type="ARBA" id="ARBA00022448"/>
    </source>
</evidence>
<evidence type="ECO:0000256" key="6">
    <source>
        <dbReference type="ARBA" id="ARBA00023136"/>
    </source>
</evidence>
<feature type="transmembrane region" description="Helical" evidence="9">
    <location>
        <begin position="981"/>
        <end position="998"/>
    </location>
</feature>
<dbReference type="InterPro" id="IPR041491">
    <property type="entry name" value="TRPM_SLOG"/>
</dbReference>
<gene>
    <name evidence="12" type="ORF">OVN521_LOCUS17137</name>
</gene>
<evidence type="ECO:0000313" key="13">
    <source>
        <dbReference type="Proteomes" id="UP000663866"/>
    </source>
</evidence>
<feature type="transmembrane region" description="Helical" evidence="9">
    <location>
        <begin position="937"/>
        <end position="960"/>
    </location>
</feature>
<keyword evidence="7" id="KW-0407">Ion channel</keyword>
<feature type="transmembrane region" description="Helical" evidence="9">
    <location>
        <begin position="1010"/>
        <end position="1031"/>
    </location>
</feature>
<name>A0A819R0D1_9BILA</name>
<dbReference type="Pfam" id="PF18139">
    <property type="entry name" value="LSDAT_euk"/>
    <property type="match status" value="1"/>
</dbReference>
<dbReference type="GO" id="GO:0099604">
    <property type="term" value="F:ligand-gated calcium channel activity"/>
    <property type="evidence" value="ECO:0007669"/>
    <property type="project" value="TreeGrafter"/>
</dbReference>
<keyword evidence="13" id="KW-1185">Reference proteome</keyword>
<protein>
    <submittedName>
        <fullName evidence="12">Uncharacterized protein</fullName>
    </submittedName>
</protein>
<evidence type="ECO:0000259" key="11">
    <source>
        <dbReference type="Pfam" id="PF25508"/>
    </source>
</evidence>
<keyword evidence="2" id="KW-0813">Transport</keyword>
<organism evidence="12 13">
    <name type="scientific">Rotaria magnacalcarata</name>
    <dbReference type="NCBI Taxonomy" id="392030"/>
    <lineage>
        <taxon>Eukaryota</taxon>
        <taxon>Metazoa</taxon>
        <taxon>Spiralia</taxon>
        <taxon>Gnathifera</taxon>
        <taxon>Rotifera</taxon>
        <taxon>Eurotatoria</taxon>
        <taxon>Bdelloidea</taxon>
        <taxon>Philodinida</taxon>
        <taxon>Philodinidae</taxon>
        <taxon>Rotaria</taxon>
    </lineage>
</organism>
<evidence type="ECO:0000256" key="1">
    <source>
        <dbReference type="ARBA" id="ARBA00004141"/>
    </source>
</evidence>
<dbReference type="Pfam" id="PF25508">
    <property type="entry name" value="TRPM2"/>
    <property type="match status" value="1"/>
</dbReference>
<feature type="region of interest" description="Disordered" evidence="8">
    <location>
        <begin position="787"/>
        <end position="808"/>
    </location>
</feature>
<dbReference type="Proteomes" id="UP000663866">
    <property type="component" value="Unassembled WGS sequence"/>
</dbReference>
<dbReference type="AlphaFoldDB" id="A0A819R0D1"/>
<feature type="domain" description="TRPM SLOG" evidence="10">
    <location>
        <begin position="104"/>
        <end position="372"/>
    </location>
</feature>
<evidence type="ECO:0000256" key="4">
    <source>
        <dbReference type="ARBA" id="ARBA00022989"/>
    </source>
</evidence>
<keyword evidence="5" id="KW-0406">Ion transport</keyword>
<evidence type="ECO:0000256" key="5">
    <source>
        <dbReference type="ARBA" id="ARBA00023065"/>
    </source>
</evidence>
<feature type="transmembrane region" description="Helical" evidence="9">
    <location>
        <begin position="617"/>
        <end position="635"/>
    </location>
</feature>
<feature type="region of interest" description="Disordered" evidence="8">
    <location>
        <begin position="214"/>
        <end position="239"/>
    </location>
</feature>
<comment type="subcellular location">
    <subcellularLocation>
        <location evidence="1">Membrane</location>
        <topology evidence="1">Multi-pass membrane protein</topology>
    </subcellularLocation>
</comment>
<proteinExistence type="predicted"/>
<keyword evidence="4 9" id="KW-1133">Transmembrane helix</keyword>
<evidence type="ECO:0000256" key="8">
    <source>
        <dbReference type="SAM" id="MobiDB-lite"/>
    </source>
</evidence>
<keyword evidence="3 9" id="KW-0812">Transmembrane</keyword>
<sequence length="1249" mass="143831">MASNNIRTGENVRTPIGRSTTLTWKERVEAYTANDELSGVTCAVYSTRDAKNVNQNTKCICGRLARLHSYDGDSKIQFRQSKKWVADLADVTPITVYGQLSNGARFIRCDIEANPFETLAQLILDDVGNTPKLIASCYGGAAYFTMTDNLEREFMNGIGHLAATEGIWVLTTGLNSGVSRLIGHGIHRNKLLSNNKWKPVVIGMNSWGTIAEDTRSSLSSKGPSNQPIVVSPTTQDGHGNKAKALDKYHTHFLLLDDGRVNDYFDDNHVNNYLDDRPRNIFVQTIRRKTNCYSVTIIVDGGFNTLEVIQNDLEAKRPVIIVHGSGRLANLLGDLLLNVGENNPVGQSKIKKHLKRCEALCPSTEKEQNEVVKGIEKVLEVEHRRYLSVFQLGNDVNLTNTIFKAVLNTQTEHESQVQTGVHDQDQTEFKPEEPPDLLKLAVRWNYVGEEYHVFKHYKNARKYYAGLFEQALKENRPIFVDYFLRRYYNPLDTVEFSINRINGNKPSVDGDKKVCVESSIQFILKVLYKSLKEAPVKQWCLPGSIEDLEENYTKLIGPFIQSFYNEKNGWQQFKTDFSIFFSCHNYCQCVSSRVGQERDSKSYVRASPYGEQEILRDIFLWSVYAGYVDIALVLLLQIKSRIGAALIAVGIAHHLSSACSNPPIRNTYREHRTIYEQYATECIDACYKRNEQLACQLLLREIPLFGNITCMQIAIASRIIPFINTVCFDQVLNRQWYGQLDGASIKTISDSFNLIVQLALFGFIAPISFPYRPADGKNETNEEYDYVQDGTAPHANTPTQNKQNDANQHQNVVRDVDGIEDQLTTSEETKYWRKWMQFHQSPVVMMSYQFVSLKLNYWMLFHMRSLSDPVHWTEVYVIVTISATLIEDIRRLIVEYQTRMVERWHKADLWMLIMYVAPYLLFYIGIGIHFGSADDADLFTAARIVLAIDLEIWFLFSLRFVSAVKLLGPKLFMIRNMVLRDLFGIIYIIFVCITAYGVASRTLIMYSNLDFTANGIATSILYPPYWFLYGAVGIISSNTSSANEIAEAKVTHVLLAFHMLFVNILMLSLLIAMFNFSIMDVQDKNEYFWRYQRYELVREYFEKPSFNYPPCSLLVYMFLFIRFLKRARQTRYRIFKRLATKTLDIKWTDFEAAATYEHARNLVENKYRSRKQPDISPDLIERMQKDIAKLHERTQHVYFIIDYIFKTINFLKHLKRTYTPEYEKLFLDQFEDSSEVVNGSNHRSTTKLSS</sequence>
<dbReference type="InterPro" id="IPR057366">
    <property type="entry name" value="TRPM-like"/>
</dbReference>
<feature type="transmembrane region" description="Helical" evidence="9">
    <location>
        <begin position="1052"/>
        <end position="1077"/>
    </location>
</feature>
<reference evidence="12" key="1">
    <citation type="submission" date="2021-02" db="EMBL/GenBank/DDBJ databases">
        <authorList>
            <person name="Nowell W R."/>
        </authorList>
    </citation>
    <scope>NUCLEOTIDE SEQUENCE</scope>
</reference>
<keyword evidence="6 9" id="KW-0472">Membrane</keyword>
<dbReference type="PANTHER" id="PTHR13800">
    <property type="entry name" value="TRANSIENT RECEPTOR POTENTIAL CATION CHANNEL, SUBFAMILY M, MEMBER 6"/>
    <property type="match status" value="1"/>
</dbReference>
<feature type="compositionally biased region" description="Polar residues" evidence="8">
    <location>
        <begin position="793"/>
        <end position="808"/>
    </location>
</feature>
<feature type="domain" description="TRPM-like" evidence="11">
    <location>
        <begin position="546"/>
        <end position="717"/>
    </location>
</feature>
<feature type="transmembrane region" description="Helical" evidence="9">
    <location>
        <begin position="1105"/>
        <end position="1123"/>
    </location>
</feature>
<feature type="transmembrane region" description="Helical" evidence="9">
    <location>
        <begin position="906"/>
        <end position="925"/>
    </location>
</feature>
<evidence type="ECO:0000256" key="3">
    <source>
        <dbReference type="ARBA" id="ARBA00022692"/>
    </source>
</evidence>
<dbReference type="PANTHER" id="PTHR13800:SF12">
    <property type="entry name" value="TRANSIENT RECEPTOR POTENTIAL CATION CHANNEL SUBFAMILY M MEMBER-LIKE 2"/>
    <property type="match status" value="1"/>
</dbReference>
<evidence type="ECO:0000259" key="10">
    <source>
        <dbReference type="Pfam" id="PF18139"/>
    </source>
</evidence>
<evidence type="ECO:0000256" key="9">
    <source>
        <dbReference type="SAM" id="Phobius"/>
    </source>
</evidence>
<dbReference type="GO" id="GO:0005886">
    <property type="term" value="C:plasma membrane"/>
    <property type="evidence" value="ECO:0007669"/>
    <property type="project" value="TreeGrafter"/>
</dbReference>
<evidence type="ECO:0000256" key="7">
    <source>
        <dbReference type="ARBA" id="ARBA00023303"/>
    </source>
</evidence>